<reference evidence="5" key="1">
    <citation type="submission" date="2020-07" db="EMBL/GenBank/DDBJ databases">
        <title>Description of Mycobacterium gordonae subsp. intergordonae subsp.nov. and Mycobacterium gordonae subsp. gordonae subsp. nov.</title>
        <authorList>
            <person name="Yu X."/>
        </authorList>
    </citation>
    <scope>NUCLEOTIDE SEQUENCE [LARGE SCALE GENOMIC DNA]</scope>
    <source>
        <strain evidence="5">24</strain>
    </source>
</reference>
<organism evidence="4 5">
    <name type="scientific">Mycobacterium vicinigordonae</name>
    <dbReference type="NCBI Taxonomy" id="1719132"/>
    <lineage>
        <taxon>Bacteria</taxon>
        <taxon>Bacillati</taxon>
        <taxon>Actinomycetota</taxon>
        <taxon>Actinomycetes</taxon>
        <taxon>Mycobacteriales</taxon>
        <taxon>Mycobacteriaceae</taxon>
        <taxon>Mycobacterium</taxon>
    </lineage>
</organism>
<dbReference type="GO" id="GO:0000976">
    <property type="term" value="F:transcription cis-regulatory region binding"/>
    <property type="evidence" value="ECO:0007669"/>
    <property type="project" value="TreeGrafter"/>
</dbReference>
<evidence type="ECO:0000256" key="2">
    <source>
        <dbReference type="PROSITE-ProRule" id="PRU00335"/>
    </source>
</evidence>
<accession>A0A7D6DW39</accession>
<dbReference type="InterPro" id="IPR009057">
    <property type="entry name" value="Homeodomain-like_sf"/>
</dbReference>
<dbReference type="InterPro" id="IPR050109">
    <property type="entry name" value="HTH-type_TetR-like_transc_reg"/>
</dbReference>
<dbReference type="InterPro" id="IPR001647">
    <property type="entry name" value="HTH_TetR"/>
</dbReference>
<dbReference type="KEGG" id="mgor:H0P51_15725"/>
<sequence>MCARRVPEVTDRRQQLIDTARKLFAQRPYDQVTTSEIAKKAGVAYGLIAHHFENKRGLYLAVMNEIAVEIAAVQLSPPPEGASLTDQLRHALRSHISYIDSYAESFVALVRGQLGSDPDQQNTVDKLRWLGAQRILLAVGITEPIPPVLRTAMHGWVGYLDEMMIDRINTGDVDREVLVELAAATLVTTLQAARILDPSITLPAPIVKVLKTFRVTAEAVERS</sequence>
<evidence type="ECO:0000256" key="1">
    <source>
        <dbReference type="ARBA" id="ARBA00023125"/>
    </source>
</evidence>
<evidence type="ECO:0000313" key="5">
    <source>
        <dbReference type="Proteomes" id="UP000510682"/>
    </source>
</evidence>
<dbReference type="Proteomes" id="UP000510682">
    <property type="component" value="Chromosome"/>
</dbReference>
<proteinExistence type="predicted"/>
<keyword evidence="1 2" id="KW-0238">DNA-binding</keyword>
<protein>
    <submittedName>
        <fullName evidence="4">TetR/AcrR family transcriptional regulator</fullName>
    </submittedName>
</protein>
<name>A0A7D6DW39_9MYCO</name>
<dbReference type="PANTHER" id="PTHR30055">
    <property type="entry name" value="HTH-TYPE TRANSCRIPTIONAL REGULATOR RUTR"/>
    <property type="match status" value="1"/>
</dbReference>
<evidence type="ECO:0000313" key="4">
    <source>
        <dbReference type="EMBL" id="QLL05330.1"/>
    </source>
</evidence>
<evidence type="ECO:0000259" key="3">
    <source>
        <dbReference type="PROSITE" id="PS50977"/>
    </source>
</evidence>
<feature type="domain" description="HTH tetR-type" evidence="3">
    <location>
        <begin position="10"/>
        <end position="70"/>
    </location>
</feature>
<dbReference type="Pfam" id="PF00440">
    <property type="entry name" value="TetR_N"/>
    <property type="match status" value="1"/>
</dbReference>
<dbReference type="RefSeq" id="WP_180913740.1">
    <property type="nucleotide sequence ID" value="NZ_CP059165.1"/>
</dbReference>
<reference evidence="5" key="2">
    <citation type="submission" date="2023-07" db="EMBL/GenBank/DDBJ databases">
        <title>Description of Mycobacterium gordonae subsp. intergordonae subsp.nov. and Mycobacterium gordonae subsp. gordonae subsp. nov.</title>
        <authorList>
            <person name="Huang H."/>
        </authorList>
    </citation>
    <scope>NUCLEOTIDE SEQUENCE [LARGE SCALE GENOMIC DNA]</scope>
    <source>
        <strain evidence="5">24</strain>
    </source>
</reference>
<dbReference type="EMBL" id="CP059165">
    <property type="protein sequence ID" value="QLL05330.1"/>
    <property type="molecule type" value="Genomic_DNA"/>
</dbReference>
<dbReference type="SUPFAM" id="SSF46689">
    <property type="entry name" value="Homeodomain-like"/>
    <property type="match status" value="1"/>
</dbReference>
<gene>
    <name evidence="4" type="ORF">H0P51_15725</name>
</gene>
<feature type="DNA-binding region" description="H-T-H motif" evidence="2">
    <location>
        <begin position="33"/>
        <end position="52"/>
    </location>
</feature>
<dbReference type="PRINTS" id="PR00455">
    <property type="entry name" value="HTHTETR"/>
</dbReference>
<dbReference type="Gene3D" id="1.10.357.10">
    <property type="entry name" value="Tetracycline Repressor, domain 2"/>
    <property type="match status" value="1"/>
</dbReference>
<dbReference type="GO" id="GO:0003700">
    <property type="term" value="F:DNA-binding transcription factor activity"/>
    <property type="evidence" value="ECO:0007669"/>
    <property type="project" value="TreeGrafter"/>
</dbReference>
<dbReference type="PROSITE" id="PS50977">
    <property type="entry name" value="HTH_TETR_2"/>
    <property type="match status" value="1"/>
</dbReference>
<keyword evidence="5" id="KW-1185">Reference proteome</keyword>
<dbReference type="PANTHER" id="PTHR30055:SF174">
    <property type="entry name" value="TRANSCRIPTIONAL REGULATORY PROTEIN (PROBABLY TETR-FAMILY)-RELATED"/>
    <property type="match status" value="1"/>
</dbReference>
<dbReference type="AlphaFoldDB" id="A0A7D6DW39"/>